<dbReference type="Pfam" id="PF00581">
    <property type="entry name" value="Rhodanese"/>
    <property type="match status" value="1"/>
</dbReference>
<accession>A0A1Q3F8G3</accession>
<keyword evidence="1" id="KW-0732">Signal</keyword>
<protein>
    <submittedName>
        <fullName evidence="3">Putative heat shock protein</fullName>
    </submittedName>
</protein>
<dbReference type="PANTHER" id="PTHR44086">
    <property type="entry name" value="THIOSULFATE SULFURTRANSFERASE RDL2, MITOCHONDRIAL-RELATED"/>
    <property type="match status" value="1"/>
</dbReference>
<dbReference type="CDD" id="cd01519">
    <property type="entry name" value="RHOD_HSP67B2"/>
    <property type="match status" value="1"/>
</dbReference>
<dbReference type="InterPro" id="IPR001763">
    <property type="entry name" value="Rhodanese-like_dom"/>
</dbReference>
<dbReference type="Gene3D" id="3.40.250.10">
    <property type="entry name" value="Rhodanese-like domain"/>
    <property type="match status" value="1"/>
</dbReference>
<dbReference type="InterPro" id="IPR036873">
    <property type="entry name" value="Rhodanese-like_dom_sf"/>
</dbReference>
<dbReference type="EMBL" id="GFDL01011226">
    <property type="protein sequence ID" value="JAV23819.1"/>
    <property type="molecule type" value="Transcribed_RNA"/>
</dbReference>
<keyword evidence="3" id="KW-0346">Stress response</keyword>
<dbReference type="PROSITE" id="PS50206">
    <property type="entry name" value="RHODANESE_3"/>
    <property type="match status" value="1"/>
</dbReference>
<feature type="domain" description="Rhodanese" evidence="2">
    <location>
        <begin position="56"/>
        <end position="158"/>
    </location>
</feature>
<sequence length="158" mass="17262">MASRFSVLMSLSTLTLVLAIGVQRCYGGDCSVNKFDKSCIDPKLVASYDEIVDLPNHPEKLLVDVRTPEELAATGVIPTSINIPLKTVADELRLSPEAFQAKYGRKKPAENDPIIFSCRSGVRAGMAANEADKLGFKNVKNYVGSWLEYAEKNGLPLE</sequence>
<dbReference type="SUPFAM" id="SSF52821">
    <property type="entry name" value="Rhodanese/Cell cycle control phosphatase"/>
    <property type="match status" value="1"/>
</dbReference>
<dbReference type="AlphaFoldDB" id="A0A1Q3F8G3"/>
<dbReference type="SMART" id="SM00450">
    <property type="entry name" value="RHOD"/>
    <property type="match status" value="1"/>
</dbReference>
<feature type="signal peptide" evidence="1">
    <location>
        <begin position="1"/>
        <end position="19"/>
    </location>
</feature>
<evidence type="ECO:0000313" key="3">
    <source>
        <dbReference type="EMBL" id="JAV23819.1"/>
    </source>
</evidence>
<name>A0A1Q3F8G3_CULTA</name>
<feature type="chain" id="PRO_5013134643" evidence="1">
    <location>
        <begin position="20"/>
        <end position="158"/>
    </location>
</feature>
<evidence type="ECO:0000259" key="2">
    <source>
        <dbReference type="PROSITE" id="PS50206"/>
    </source>
</evidence>
<evidence type="ECO:0000256" key="1">
    <source>
        <dbReference type="SAM" id="SignalP"/>
    </source>
</evidence>
<organism evidence="3">
    <name type="scientific">Culex tarsalis</name>
    <name type="common">Encephalitis mosquito</name>
    <dbReference type="NCBI Taxonomy" id="7177"/>
    <lineage>
        <taxon>Eukaryota</taxon>
        <taxon>Metazoa</taxon>
        <taxon>Ecdysozoa</taxon>
        <taxon>Arthropoda</taxon>
        <taxon>Hexapoda</taxon>
        <taxon>Insecta</taxon>
        <taxon>Pterygota</taxon>
        <taxon>Neoptera</taxon>
        <taxon>Endopterygota</taxon>
        <taxon>Diptera</taxon>
        <taxon>Nematocera</taxon>
        <taxon>Culicoidea</taxon>
        <taxon>Culicidae</taxon>
        <taxon>Culicinae</taxon>
        <taxon>Culicini</taxon>
        <taxon>Culex</taxon>
        <taxon>Culex</taxon>
    </lineage>
</organism>
<proteinExistence type="predicted"/>
<reference evidence="3" key="1">
    <citation type="submission" date="2017-01" db="EMBL/GenBank/DDBJ databases">
        <title>A deep insight into the sialotranscriptome of adult male and female Cluex tarsalis mosquitoes.</title>
        <authorList>
            <person name="Ribeiro J.M."/>
            <person name="Moreira F."/>
            <person name="Bernard K.A."/>
            <person name="Calvo E."/>
        </authorList>
    </citation>
    <scope>NUCLEOTIDE SEQUENCE</scope>
    <source>
        <strain evidence="3">Kern County</strain>
        <tissue evidence="3">Salivary glands</tissue>
    </source>
</reference>
<dbReference type="PANTHER" id="PTHR44086:SF10">
    <property type="entry name" value="THIOSULFATE SULFURTRANSFERASE_RHODANESE-LIKE DOMAIN-CONTAINING PROTEIN 3"/>
    <property type="match status" value="1"/>
</dbReference>